<dbReference type="Proteomes" id="UP000565579">
    <property type="component" value="Unassembled WGS sequence"/>
</dbReference>
<comment type="similarity">
    <text evidence="1">Belongs to the prokaryotic/mitochondrial release factor family.</text>
</comment>
<dbReference type="InterPro" id="IPR050057">
    <property type="entry name" value="Prokaryotic/Mito_RF"/>
</dbReference>
<protein>
    <submittedName>
        <fullName evidence="4">Peptide chain release factor</fullName>
    </submittedName>
</protein>
<evidence type="ECO:0000313" key="5">
    <source>
        <dbReference type="Proteomes" id="UP000565579"/>
    </source>
</evidence>
<dbReference type="EMBL" id="JACHMI010000001">
    <property type="protein sequence ID" value="MBB6545802.1"/>
    <property type="molecule type" value="Genomic_DNA"/>
</dbReference>
<dbReference type="PANTHER" id="PTHR43804">
    <property type="entry name" value="LD18447P"/>
    <property type="match status" value="1"/>
</dbReference>
<dbReference type="PANTHER" id="PTHR43804:SF7">
    <property type="entry name" value="LD18447P"/>
    <property type="match status" value="1"/>
</dbReference>
<evidence type="ECO:0000256" key="1">
    <source>
        <dbReference type="ARBA" id="ARBA00010835"/>
    </source>
</evidence>
<dbReference type="Pfam" id="PF00472">
    <property type="entry name" value="RF-1"/>
    <property type="match status" value="1"/>
</dbReference>
<accession>A0A7X0NLR5</accession>
<dbReference type="InterPro" id="IPR017509">
    <property type="entry name" value="PrfH"/>
</dbReference>
<keyword evidence="5" id="KW-1185">Reference proteome</keyword>
<evidence type="ECO:0000313" key="4">
    <source>
        <dbReference type="EMBL" id="MBB6545802.1"/>
    </source>
</evidence>
<sequence length="203" mass="22615">MSVHLLLSAGRGPQECAWALAELLRRLEREAGRRKLETHRVETVPGDRPGTFRSVLVRIAGDGAETFAASWTGTLCWQAPSPYRAGIGRKNWYVIAQQCQVGTPRTTFAEADVDVVACRTGGPGGQHRNKASTAVRATHRPTGIVVVVDTERQFSLNRRLAMRLLRERIERGDEVAERAAGTARWRIHDELVRGNPTRVERRS</sequence>
<evidence type="ECO:0000256" key="2">
    <source>
        <dbReference type="ARBA" id="ARBA00022481"/>
    </source>
</evidence>
<dbReference type="SUPFAM" id="SSF75620">
    <property type="entry name" value="Release factor"/>
    <property type="match status" value="1"/>
</dbReference>
<proteinExistence type="inferred from homology"/>
<keyword evidence="2" id="KW-0488">Methylation</keyword>
<dbReference type="RefSeq" id="WP_185100596.1">
    <property type="nucleotide sequence ID" value="NZ_BAAAXY010000250.1"/>
</dbReference>
<evidence type="ECO:0000259" key="3">
    <source>
        <dbReference type="Pfam" id="PF00472"/>
    </source>
</evidence>
<dbReference type="GO" id="GO:0003747">
    <property type="term" value="F:translation release factor activity"/>
    <property type="evidence" value="ECO:0007669"/>
    <property type="project" value="InterPro"/>
</dbReference>
<feature type="domain" description="Prokaryotic-type class I peptide chain release factors" evidence="3">
    <location>
        <begin position="108"/>
        <end position="183"/>
    </location>
</feature>
<dbReference type="Gene3D" id="3.30.160.20">
    <property type="match status" value="1"/>
</dbReference>
<dbReference type="InterPro" id="IPR000352">
    <property type="entry name" value="Pep_chain_release_fac_I"/>
</dbReference>
<dbReference type="AlphaFoldDB" id="A0A7X0NLR5"/>
<gene>
    <name evidence="4" type="ORF">HD593_000597</name>
</gene>
<comment type="caution">
    <text evidence="4">The sequence shown here is derived from an EMBL/GenBank/DDBJ whole genome shotgun (WGS) entry which is preliminary data.</text>
</comment>
<organism evidence="4 5">
    <name type="scientific">Nonomuraea rubra</name>
    <dbReference type="NCBI Taxonomy" id="46180"/>
    <lineage>
        <taxon>Bacteria</taxon>
        <taxon>Bacillati</taxon>
        <taxon>Actinomycetota</taxon>
        <taxon>Actinomycetes</taxon>
        <taxon>Streptosporangiales</taxon>
        <taxon>Streptosporangiaceae</taxon>
        <taxon>Nonomuraea</taxon>
    </lineage>
</organism>
<reference evidence="4 5" key="1">
    <citation type="submission" date="2020-08" db="EMBL/GenBank/DDBJ databases">
        <title>Sequencing the genomes of 1000 actinobacteria strains.</title>
        <authorList>
            <person name="Klenk H.-P."/>
        </authorList>
    </citation>
    <scope>NUCLEOTIDE SEQUENCE [LARGE SCALE GENOMIC DNA]</scope>
    <source>
        <strain evidence="4 5">DSM 43768</strain>
    </source>
</reference>
<dbReference type="InterPro" id="IPR045853">
    <property type="entry name" value="Pep_chain_release_fac_I_sf"/>
</dbReference>
<name>A0A7X0NLR5_9ACTN</name>
<dbReference type="NCBIfam" id="TIGR03072">
    <property type="entry name" value="release_prfH"/>
    <property type="match status" value="1"/>
</dbReference>